<keyword evidence="3" id="KW-1185">Reference proteome</keyword>
<organism evidence="2 3">
    <name type="scientific">Puccinia coronata f. sp. avenae</name>
    <dbReference type="NCBI Taxonomy" id="200324"/>
    <lineage>
        <taxon>Eukaryota</taxon>
        <taxon>Fungi</taxon>
        <taxon>Dikarya</taxon>
        <taxon>Basidiomycota</taxon>
        <taxon>Pucciniomycotina</taxon>
        <taxon>Pucciniomycetes</taxon>
        <taxon>Pucciniales</taxon>
        <taxon>Pucciniaceae</taxon>
        <taxon>Puccinia</taxon>
    </lineage>
</organism>
<sequence length="78" mass="8261">MSGLAIEWYKLDGQLGHQPDRGMINPLGIDLPSLTSSLAIAEHVARMVQEGGGIGPHNSGPSSREDCVSAPGHRDDWA</sequence>
<name>A0A2N5W3D2_9BASI</name>
<evidence type="ECO:0000313" key="3">
    <source>
        <dbReference type="Proteomes" id="UP000235388"/>
    </source>
</evidence>
<evidence type="ECO:0000313" key="2">
    <source>
        <dbReference type="EMBL" id="PLW56768.1"/>
    </source>
</evidence>
<comment type="caution">
    <text evidence="2">The sequence shown here is derived from an EMBL/GenBank/DDBJ whole genome shotgun (WGS) entry which is preliminary data.</text>
</comment>
<accession>A0A2N5W3D2</accession>
<proteinExistence type="predicted"/>
<evidence type="ECO:0000256" key="1">
    <source>
        <dbReference type="SAM" id="MobiDB-lite"/>
    </source>
</evidence>
<gene>
    <name evidence="2" type="ORF">PCANC_01637</name>
</gene>
<dbReference type="AlphaFoldDB" id="A0A2N5W3D2"/>
<protein>
    <submittedName>
        <fullName evidence="2">Uncharacterized protein</fullName>
    </submittedName>
</protein>
<dbReference type="EMBL" id="PGCJ01000017">
    <property type="protein sequence ID" value="PLW56768.1"/>
    <property type="molecule type" value="Genomic_DNA"/>
</dbReference>
<reference evidence="2 3" key="1">
    <citation type="submission" date="2017-11" db="EMBL/GenBank/DDBJ databases">
        <title>De novo assembly and phasing of dikaryotic genomes from two isolates of Puccinia coronata f. sp. avenae, the causal agent of oat crown rust.</title>
        <authorList>
            <person name="Miller M.E."/>
            <person name="Zhang Y."/>
            <person name="Omidvar V."/>
            <person name="Sperschneider J."/>
            <person name="Schwessinger B."/>
            <person name="Raley C."/>
            <person name="Palmer J.M."/>
            <person name="Garnica D."/>
            <person name="Upadhyaya N."/>
            <person name="Rathjen J."/>
            <person name="Taylor J.M."/>
            <person name="Park R.F."/>
            <person name="Dodds P.N."/>
            <person name="Hirsch C.D."/>
            <person name="Kianian S.F."/>
            <person name="Figueroa M."/>
        </authorList>
    </citation>
    <scope>NUCLEOTIDE SEQUENCE [LARGE SCALE GENOMIC DNA]</scope>
    <source>
        <strain evidence="2">12NC29</strain>
    </source>
</reference>
<feature type="region of interest" description="Disordered" evidence="1">
    <location>
        <begin position="49"/>
        <end position="78"/>
    </location>
</feature>
<dbReference type="OrthoDB" id="498204at2759"/>
<dbReference type="Proteomes" id="UP000235388">
    <property type="component" value="Unassembled WGS sequence"/>
</dbReference>
<feature type="compositionally biased region" description="Basic and acidic residues" evidence="1">
    <location>
        <begin position="63"/>
        <end position="78"/>
    </location>
</feature>